<protein>
    <recommendedName>
        <fullName evidence="8">Major facilitator superfamily (MFS) profile domain-containing protein</fullName>
    </recommendedName>
</protein>
<sequence>MTKSTHSRRNSGSSQCDPAASVITDGLQKEEQTVPSPHQRSTFKAICLVATCTLAMILNSANNTAVAISLPTIGRELDILEYKLQWIISAYSLSSGCLLLVCGRLADLYGRKRTFLLGTICMAIFGLGCGFAQDEITIDVLRGFQGIGAAAFIPAALGILAHTFPPSRIRSIAFATFAAGAPVGAAIGSAIGGVLDQLTVHTWRSTFFFMTGLSVLCFLGGVISIDRDLPSVEADRRVDWIGAFLVTAGLTLIVFILSDGSIAPNGWKTGYIIAFIVVGVVLLALFIFWEQYLEQAQADPSRRAWWTPPPVMKVSIWTRANGKLAALLLVVFLEWCSFMSFQFWIQLFYQDYQGLSPVLTMVRLIPMFITGVCCNIVIALFVGRIDVVYLIFIGTLLTGVANLLFAVVNPAATFWAFGFPAAITSVFGADFVFASGTLFVAKVCLPHEQSVGGALFQTLTQLGTAFGIAISTIVFDATLAQSSKRYGVTIDKSGTNAPRPAQLDAYHDAMWTGFAFGILGTVTTLIFLRGVGIVGHQHPPKEEDARSDLTANGDVEKADGEAVKCDAV</sequence>
<evidence type="ECO:0000259" key="8">
    <source>
        <dbReference type="PROSITE" id="PS50850"/>
    </source>
</evidence>
<feature type="transmembrane region" description="Helical" evidence="7">
    <location>
        <begin position="364"/>
        <end position="382"/>
    </location>
</feature>
<evidence type="ECO:0000256" key="3">
    <source>
        <dbReference type="ARBA" id="ARBA00022692"/>
    </source>
</evidence>
<dbReference type="PROSITE" id="PS50850">
    <property type="entry name" value="MFS"/>
    <property type="match status" value="1"/>
</dbReference>
<name>A0A1C7M5V7_GRIFR</name>
<feature type="transmembrane region" description="Helical" evidence="7">
    <location>
        <begin position="387"/>
        <end position="408"/>
    </location>
</feature>
<evidence type="ECO:0000256" key="2">
    <source>
        <dbReference type="ARBA" id="ARBA00022448"/>
    </source>
</evidence>
<reference evidence="9 10" key="1">
    <citation type="submission" date="2016-03" db="EMBL/GenBank/DDBJ databases">
        <title>Whole genome sequencing of Grifola frondosa 9006-11.</title>
        <authorList>
            <person name="Min B."/>
            <person name="Park H."/>
            <person name="Kim J.-G."/>
            <person name="Cho H."/>
            <person name="Oh Y.-L."/>
            <person name="Kong W.-S."/>
            <person name="Choi I.-G."/>
        </authorList>
    </citation>
    <scope>NUCLEOTIDE SEQUENCE [LARGE SCALE GENOMIC DNA]</scope>
    <source>
        <strain evidence="9 10">9006-11</strain>
    </source>
</reference>
<feature type="transmembrane region" description="Helical" evidence="7">
    <location>
        <begin position="45"/>
        <end position="70"/>
    </location>
</feature>
<dbReference type="InterPro" id="IPR036259">
    <property type="entry name" value="MFS_trans_sf"/>
</dbReference>
<dbReference type="Gene3D" id="1.20.1250.20">
    <property type="entry name" value="MFS general substrate transporter like domains"/>
    <property type="match status" value="1"/>
</dbReference>
<dbReference type="PANTHER" id="PTHR42718">
    <property type="entry name" value="MAJOR FACILITATOR SUPERFAMILY MULTIDRUG TRANSPORTER MFSC"/>
    <property type="match status" value="1"/>
</dbReference>
<dbReference type="Gene3D" id="1.20.1720.10">
    <property type="entry name" value="Multidrug resistance protein D"/>
    <property type="match status" value="1"/>
</dbReference>
<dbReference type="InterPro" id="IPR011701">
    <property type="entry name" value="MFS"/>
</dbReference>
<dbReference type="InterPro" id="IPR020846">
    <property type="entry name" value="MFS_dom"/>
</dbReference>
<feature type="region of interest" description="Disordered" evidence="6">
    <location>
        <begin position="538"/>
        <end position="557"/>
    </location>
</feature>
<evidence type="ECO:0000256" key="7">
    <source>
        <dbReference type="SAM" id="Phobius"/>
    </source>
</evidence>
<keyword evidence="5 7" id="KW-0472">Membrane</keyword>
<feature type="transmembrane region" description="Helical" evidence="7">
    <location>
        <begin position="238"/>
        <end position="258"/>
    </location>
</feature>
<keyword evidence="4 7" id="KW-1133">Transmembrane helix</keyword>
<dbReference type="PANTHER" id="PTHR42718:SF9">
    <property type="entry name" value="MAJOR FACILITATOR SUPERFAMILY MULTIDRUG TRANSPORTER MFSC"/>
    <property type="match status" value="1"/>
</dbReference>
<keyword evidence="2" id="KW-0813">Transport</keyword>
<dbReference type="OrthoDB" id="5086884at2759"/>
<feature type="transmembrane region" description="Helical" evidence="7">
    <location>
        <begin position="82"/>
        <end position="102"/>
    </location>
</feature>
<feature type="transmembrane region" description="Helical" evidence="7">
    <location>
        <begin position="414"/>
        <end position="441"/>
    </location>
</feature>
<feature type="transmembrane region" description="Helical" evidence="7">
    <location>
        <begin position="453"/>
        <end position="475"/>
    </location>
</feature>
<dbReference type="Pfam" id="PF07690">
    <property type="entry name" value="MFS_1"/>
    <property type="match status" value="2"/>
</dbReference>
<feature type="transmembrane region" description="Helical" evidence="7">
    <location>
        <begin position="172"/>
        <end position="195"/>
    </location>
</feature>
<comment type="subcellular location">
    <subcellularLocation>
        <location evidence="1">Membrane</location>
        <topology evidence="1">Multi-pass membrane protein</topology>
    </subcellularLocation>
</comment>
<organism evidence="9 10">
    <name type="scientific">Grifola frondosa</name>
    <name type="common">Maitake</name>
    <name type="synonym">Polyporus frondosus</name>
    <dbReference type="NCBI Taxonomy" id="5627"/>
    <lineage>
        <taxon>Eukaryota</taxon>
        <taxon>Fungi</taxon>
        <taxon>Dikarya</taxon>
        <taxon>Basidiomycota</taxon>
        <taxon>Agaricomycotina</taxon>
        <taxon>Agaricomycetes</taxon>
        <taxon>Polyporales</taxon>
        <taxon>Grifolaceae</taxon>
        <taxon>Grifola</taxon>
    </lineage>
</organism>
<dbReference type="GO" id="GO:0022857">
    <property type="term" value="F:transmembrane transporter activity"/>
    <property type="evidence" value="ECO:0007669"/>
    <property type="project" value="InterPro"/>
</dbReference>
<feature type="transmembrane region" description="Helical" evidence="7">
    <location>
        <begin position="270"/>
        <end position="289"/>
    </location>
</feature>
<keyword evidence="10" id="KW-1185">Reference proteome</keyword>
<accession>A0A1C7M5V7</accession>
<dbReference type="STRING" id="5627.A0A1C7M5V7"/>
<dbReference type="EMBL" id="LUGG01000009">
    <property type="protein sequence ID" value="OBZ72345.1"/>
    <property type="molecule type" value="Genomic_DNA"/>
</dbReference>
<dbReference type="OMA" id="VWTLYMQ"/>
<feature type="transmembrane region" description="Helical" evidence="7">
    <location>
        <begin position="509"/>
        <end position="528"/>
    </location>
</feature>
<dbReference type="SUPFAM" id="SSF103473">
    <property type="entry name" value="MFS general substrate transporter"/>
    <property type="match status" value="2"/>
</dbReference>
<evidence type="ECO:0000256" key="5">
    <source>
        <dbReference type="ARBA" id="ARBA00023136"/>
    </source>
</evidence>
<evidence type="ECO:0000256" key="6">
    <source>
        <dbReference type="SAM" id="MobiDB-lite"/>
    </source>
</evidence>
<dbReference type="AlphaFoldDB" id="A0A1C7M5V7"/>
<dbReference type="GO" id="GO:0016020">
    <property type="term" value="C:membrane"/>
    <property type="evidence" value="ECO:0007669"/>
    <property type="project" value="UniProtKB-SubCell"/>
</dbReference>
<evidence type="ECO:0000256" key="1">
    <source>
        <dbReference type="ARBA" id="ARBA00004141"/>
    </source>
</evidence>
<gene>
    <name evidence="9" type="ORF">A0H81_07346</name>
</gene>
<keyword evidence="3 7" id="KW-0812">Transmembrane</keyword>
<feature type="transmembrane region" description="Helical" evidence="7">
    <location>
        <begin position="207"/>
        <end position="226"/>
    </location>
</feature>
<proteinExistence type="predicted"/>
<evidence type="ECO:0000313" key="10">
    <source>
        <dbReference type="Proteomes" id="UP000092993"/>
    </source>
</evidence>
<feature type="domain" description="Major facilitator superfamily (MFS) profile" evidence="8">
    <location>
        <begin position="48"/>
        <end position="532"/>
    </location>
</feature>
<evidence type="ECO:0000313" key="9">
    <source>
        <dbReference type="EMBL" id="OBZ72345.1"/>
    </source>
</evidence>
<comment type="caution">
    <text evidence="9">The sequence shown here is derived from an EMBL/GenBank/DDBJ whole genome shotgun (WGS) entry which is preliminary data.</text>
</comment>
<dbReference type="Proteomes" id="UP000092993">
    <property type="component" value="Unassembled WGS sequence"/>
</dbReference>
<evidence type="ECO:0000256" key="4">
    <source>
        <dbReference type="ARBA" id="ARBA00022989"/>
    </source>
</evidence>
<feature type="transmembrane region" description="Helical" evidence="7">
    <location>
        <begin position="324"/>
        <end position="344"/>
    </location>
</feature>
<feature type="transmembrane region" description="Helical" evidence="7">
    <location>
        <begin position="145"/>
        <end position="165"/>
    </location>
</feature>
<feature type="transmembrane region" description="Helical" evidence="7">
    <location>
        <begin position="114"/>
        <end position="133"/>
    </location>
</feature>